<evidence type="ECO:0000259" key="1">
    <source>
        <dbReference type="PROSITE" id="PS51184"/>
    </source>
</evidence>
<gene>
    <name evidence="2" type="ORF">I5907_06905</name>
</gene>
<accession>A0A931GTU7</accession>
<dbReference type="SUPFAM" id="SSF51197">
    <property type="entry name" value="Clavaminate synthase-like"/>
    <property type="match status" value="1"/>
</dbReference>
<name>A0A931GTU7_9BACT</name>
<keyword evidence="3" id="KW-1185">Reference proteome</keyword>
<dbReference type="Gene3D" id="2.60.120.650">
    <property type="entry name" value="Cupin"/>
    <property type="match status" value="1"/>
</dbReference>
<dbReference type="PANTHER" id="PTHR12461:SF105">
    <property type="entry name" value="HYPOXIA-INDUCIBLE FACTOR 1-ALPHA INHIBITOR"/>
    <property type="match status" value="1"/>
</dbReference>
<dbReference type="RefSeq" id="WP_196989980.1">
    <property type="nucleotide sequence ID" value="NZ_JADWYR010000001.1"/>
</dbReference>
<dbReference type="InterPro" id="IPR041667">
    <property type="entry name" value="Cupin_8"/>
</dbReference>
<sequence length="304" mass="35277">MQLRPVDTVSNITADDFKKHYYNPGKPIVIKDLAKAWPAYTKWNWEYFKKIVGDKKIGIYNNTKSDAYTPINKADAYTTFGEYVDMISNGPAQWRIFLFNIFNHAPQLVKDFTWPDHLMKGFVKRVPMLFTGGQGSITHMHFDIDLSHILHTQFAGRKKVLLFPYTEQHKLYRKPFEVLSMADFSNYYDAEKSKIDYNKFPALESAQGLEVTLEHGDTLFMPGGYWHHMEYLDSGFAMSLRALNNSMATKFKGVWNLVGMRNIDTLMKKTAPVKWYNWKEKKIFESAAAAMKSDSFHYTLNPAK</sequence>
<evidence type="ECO:0000313" key="3">
    <source>
        <dbReference type="Proteomes" id="UP000628448"/>
    </source>
</evidence>
<dbReference type="Pfam" id="PF13621">
    <property type="entry name" value="Cupin_8"/>
    <property type="match status" value="1"/>
</dbReference>
<dbReference type="PROSITE" id="PS51184">
    <property type="entry name" value="JMJC"/>
    <property type="match status" value="1"/>
</dbReference>
<reference evidence="2" key="1">
    <citation type="submission" date="2020-11" db="EMBL/GenBank/DDBJ databases">
        <title>Bacterial whole genome sequence for Panacibacter sp. DH6.</title>
        <authorList>
            <person name="Le V."/>
            <person name="Ko S."/>
            <person name="Ahn C.-Y."/>
            <person name="Oh H.-M."/>
        </authorList>
    </citation>
    <scope>NUCLEOTIDE SEQUENCE</scope>
    <source>
        <strain evidence="2">DH6</strain>
    </source>
</reference>
<organism evidence="2 3">
    <name type="scientific">Panacibacter microcysteis</name>
    <dbReference type="NCBI Taxonomy" id="2793269"/>
    <lineage>
        <taxon>Bacteria</taxon>
        <taxon>Pseudomonadati</taxon>
        <taxon>Bacteroidota</taxon>
        <taxon>Chitinophagia</taxon>
        <taxon>Chitinophagales</taxon>
        <taxon>Chitinophagaceae</taxon>
        <taxon>Panacibacter</taxon>
    </lineage>
</organism>
<dbReference type="InterPro" id="IPR003347">
    <property type="entry name" value="JmjC_dom"/>
</dbReference>
<comment type="caution">
    <text evidence="2">The sequence shown here is derived from an EMBL/GenBank/DDBJ whole genome shotgun (WGS) entry which is preliminary data.</text>
</comment>
<feature type="domain" description="JmjC" evidence="1">
    <location>
        <begin position="94"/>
        <end position="261"/>
    </location>
</feature>
<evidence type="ECO:0000313" key="2">
    <source>
        <dbReference type="EMBL" id="MBG9375956.1"/>
    </source>
</evidence>
<dbReference type="AlphaFoldDB" id="A0A931GTU7"/>
<dbReference type="Proteomes" id="UP000628448">
    <property type="component" value="Unassembled WGS sequence"/>
</dbReference>
<proteinExistence type="predicted"/>
<dbReference type="PANTHER" id="PTHR12461">
    <property type="entry name" value="HYPOXIA-INDUCIBLE FACTOR 1 ALPHA INHIBITOR-RELATED"/>
    <property type="match status" value="1"/>
</dbReference>
<dbReference type="EMBL" id="JADWYR010000001">
    <property type="protein sequence ID" value="MBG9375956.1"/>
    <property type="molecule type" value="Genomic_DNA"/>
</dbReference>
<protein>
    <submittedName>
        <fullName evidence="2">Cupin-like domain-containing protein</fullName>
    </submittedName>
</protein>